<evidence type="ECO:0000259" key="7">
    <source>
        <dbReference type="PROSITE" id="PS50850"/>
    </source>
</evidence>
<keyword evidence="9" id="KW-1185">Reference proteome</keyword>
<feature type="transmembrane region" description="Helical" evidence="6">
    <location>
        <begin position="77"/>
        <end position="98"/>
    </location>
</feature>
<feature type="transmembrane region" description="Helical" evidence="6">
    <location>
        <begin position="292"/>
        <end position="312"/>
    </location>
</feature>
<name>A0A2V3VCT0_9SPHN</name>
<feature type="transmembrane region" description="Helical" evidence="6">
    <location>
        <begin position="110"/>
        <end position="128"/>
    </location>
</feature>
<proteinExistence type="predicted"/>
<evidence type="ECO:0000256" key="3">
    <source>
        <dbReference type="ARBA" id="ARBA00022692"/>
    </source>
</evidence>
<feature type="transmembrane region" description="Helical" evidence="6">
    <location>
        <begin position="423"/>
        <end position="442"/>
    </location>
</feature>
<dbReference type="EMBL" id="QJJM01000002">
    <property type="protein sequence ID" value="PXW78578.1"/>
    <property type="molecule type" value="Genomic_DNA"/>
</dbReference>
<evidence type="ECO:0000313" key="8">
    <source>
        <dbReference type="EMBL" id="PXW78578.1"/>
    </source>
</evidence>
<keyword evidence="3 6" id="KW-0812">Transmembrane</keyword>
<dbReference type="InterPro" id="IPR036259">
    <property type="entry name" value="MFS_trans_sf"/>
</dbReference>
<evidence type="ECO:0000313" key="9">
    <source>
        <dbReference type="Proteomes" id="UP000248014"/>
    </source>
</evidence>
<dbReference type="AlphaFoldDB" id="A0A2V3VCT0"/>
<dbReference type="Gene3D" id="1.20.1250.20">
    <property type="entry name" value="MFS general substrate transporter like domains"/>
    <property type="match status" value="1"/>
</dbReference>
<evidence type="ECO:0000256" key="2">
    <source>
        <dbReference type="ARBA" id="ARBA00022448"/>
    </source>
</evidence>
<gene>
    <name evidence="8" type="ORF">C7451_102250</name>
</gene>
<feature type="transmembrane region" description="Helical" evidence="6">
    <location>
        <begin position="383"/>
        <end position="403"/>
    </location>
</feature>
<protein>
    <submittedName>
        <fullName evidence="8">Putative MFS family arabinose efflux permease</fullName>
    </submittedName>
</protein>
<dbReference type="InterPro" id="IPR011701">
    <property type="entry name" value="MFS"/>
</dbReference>
<dbReference type="OrthoDB" id="7497327at2"/>
<dbReference type="Proteomes" id="UP000248014">
    <property type="component" value="Unassembled WGS sequence"/>
</dbReference>
<accession>A0A2V3VCT0</accession>
<dbReference type="SUPFAM" id="SSF103473">
    <property type="entry name" value="MFS general substrate transporter"/>
    <property type="match status" value="1"/>
</dbReference>
<feature type="transmembrane region" description="Helical" evidence="6">
    <location>
        <begin position="199"/>
        <end position="218"/>
    </location>
</feature>
<dbReference type="CDD" id="cd17328">
    <property type="entry name" value="MFS_spinster_like"/>
    <property type="match status" value="1"/>
</dbReference>
<evidence type="ECO:0000256" key="5">
    <source>
        <dbReference type="ARBA" id="ARBA00023136"/>
    </source>
</evidence>
<dbReference type="RefSeq" id="WP_110297646.1">
    <property type="nucleotide sequence ID" value="NZ_QJJM01000002.1"/>
</dbReference>
<keyword evidence="5 6" id="KW-0472">Membrane</keyword>
<evidence type="ECO:0000256" key="1">
    <source>
        <dbReference type="ARBA" id="ARBA00004141"/>
    </source>
</evidence>
<comment type="subcellular location">
    <subcellularLocation>
        <location evidence="1">Membrane</location>
        <topology evidence="1">Multi-pass membrane protein</topology>
    </subcellularLocation>
</comment>
<evidence type="ECO:0000256" key="4">
    <source>
        <dbReference type="ARBA" id="ARBA00022989"/>
    </source>
</evidence>
<feature type="domain" description="Major facilitator superfamily (MFS) profile" evidence="7">
    <location>
        <begin position="41"/>
        <end position="444"/>
    </location>
</feature>
<dbReference type="Pfam" id="PF07690">
    <property type="entry name" value="MFS_1"/>
    <property type="match status" value="1"/>
</dbReference>
<feature type="transmembrane region" description="Helical" evidence="6">
    <location>
        <begin position="324"/>
        <end position="344"/>
    </location>
</feature>
<feature type="transmembrane region" description="Helical" evidence="6">
    <location>
        <begin position="254"/>
        <end position="280"/>
    </location>
</feature>
<organism evidence="8 9">
    <name type="scientific">Blastomonas natatoria</name>
    <dbReference type="NCBI Taxonomy" id="34015"/>
    <lineage>
        <taxon>Bacteria</taxon>
        <taxon>Pseudomonadati</taxon>
        <taxon>Pseudomonadota</taxon>
        <taxon>Alphaproteobacteria</taxon>
        <taxon>Sphingomonadales</taxon>
        <taxon>Sphingomonadaceae</taxon>
        <taxon>Blastomonas</taxon>
    </lineage>
</organism>
<dbReference type="PANTHER" id="PTHR23505:SF79">
    <property type="entry name" value="PROTEIN SPINSTER"/>
    <property type="match status" value="1"/>
</dbReference>
<feature type="transmembrane region" description="Helical" evidence="6">
    <location>
        <begin position="40"/>
        <end position="56"/>
    </location>
</feature>
<feature type="transmembrane region" description="Helical" evidence="6">
    <location>
        <begin position="169"/>
        <end position="187"/>
    </location>
</feature>
<reference evidence="8 9" key="1">
    <citation type="submission" date="2018-05" db="EMBL/GenBank/DDBJ databases">
        <title>Genomic Encyclopedia of Type Strains, Phase IV (KMG-IV): sequencing the most valuable type-strain genomes for metagenomic binning, comparative biology and taxonomic classification.</title>
        <authorList>
            <person name="Goeker M."/>
        </authorList>
    </citation>
    <scope>NUCLEOTIDE SEQUENCE [LARGE SCALE GENOMIC DNA]</scope>
    <source>
        <strain evidence="8 9">DSM 3183</strain>
    </source>
</reference>
<dbReference type="GO" id="GO:0016020">
    <property type="term" value="C:membrane"/>
    <property type="evidence" value="ECO:0007669"/>
    <property type="project" value="UniProtKB-SubCell"/>
</dbReference>
<keyword evidence="2" id="KW-0813">Transport</keyword>
<keyword evidence="4 6" id="KW-1133">Transmembrane helix</keyword>
<feature type="transmembrane region" description="Helical" evidence="6">
    <location>
        <begin position="350"/>
        <end position="371"/>
    </location>
</feature>
<dbReference type="PANTHER" id="PTHR23505">
    <property type="entry name" value="SPINSTER"/>
    <property type="match status" value="1"/>
</dbReference>
<dbReference type="InterPro" id="IPR020846">
    <property type="entry name" value="MFS_dom"/>
</dbReference>
<comment type="caution">
    <text evidence="8">The sequence shown here is derived from an EMBL/GenBank/DDBJ whole genome shotgun (WGS) entry which is preliminary data.</text>
</comment>
<evidence type="ECO:0000256" key="6">
    <source>
        <dbReference type="SAM" id="Phobius"/>
    </source>
</evidence>
<dbReference type="GO" id="GO:0022857">
    <property type="term" value="F:transmembrane transporter activity"/>
    <property type="evidence" value="ECO:0007669"/>
    <property type="project" value="InterPro"/>
</dbReference>
<dbReference type="InterPro" id="IPR044770">
    <property type="entry name" value="MFS_spinster-like"/>
</dbReference>
<sequence length="453" mass="48050">MTVTRNPAADAGVPPTMAAAAVASSGPAPSSVQGASSPRVMLWTLMIIYIFNFLDRQIVSILAEPIKRDFQLSDTQLGLMTGLAFALFYTLLGIPIARYADRSTTNRVSLIAWSVAIWSAMTMACGAARTFPQLLLARVGVGVGEAGCTPAAHSLITDSVPADKRSSAIAFYGLGIPIGSLLGMVIGGGLADAYGWRTAFYVVGMPGVVLALLVPFLMKEPRRAGLIKGAALPAAKVQVPVREALRELVSSRCFVFLCIAGGLIAFLSYGKGVWVAVLFIRNFGLTPGETGLYLGVTLGISSMIGTWGGGKLADHFGKRDRKHLLTGPAFAIALAAPILFLAYSATDWRVALALLILPTAMNIMYYGPVYACVQGLVRPEVRAVAASVMLFSQNLIGLGLGPLFFGMMSDAFQPYAGEDSVRWVLYGAAWLGLIPAFLFWRASLRLTAELKSG</sequence>
<dbReference type="PROSITE" id="PS50850">
    <property type="entry name" value="MFS"/>
    <property type="match status" value="1"/>
</dbReference>